<gene>
    <name evidence="1" type="ORF">CGI_10022180</name>
</gene>
<dbReference type="HOGENOM" id="CLU_1108008_0_0_1"/>
<accession>K1QM64</accession>
<reference evidence="1" key="1">
    <citation type="journal article" date="2012" name="Nature">
        <title>The oyster genome reveals stress adaptation and complexity of shell formation.</title>
        <authorList>
            <person name="Zhang G."/>
            <person name="Fang X."/>
            <person name="Guo X."/>
            <person name="Li L."/>
            <person name="Luo R."/>
            <person name="Xu F."/>
            <person name="Yang P."/>
            <person name="Zhang L."/>
            <person name="Wang X."/>
            <person name="Qi H."/>
            <person name="Xiong Z."/>
            <person name="Que H."/>
            <person name="Xie Y."/>
            <person name="Holland P.W."/>
            <person name="Paps J."/>
            <person name="Zhu Y."/>
            <person name="Wu F."/>
            <person name="Chen Y."/>
            <person name="Wang J."/>
            <person name="Peng C."/>
            <person name="Meng J."/>
            <person name="Yang L."/>
            <person name="Liu J."/>
            <person name="Wen B."/>
            <person name="Zhang N."/>
            <person name="Huang Z."/>
            <person name="Zhu Q."/>
            <person name="Feng Y."/>
            <person name="Mount A."/>
            <person name="Hedgecock D."/>
            <person name="Xu Z."/>
            <person name="Liu Y."/>
            <person name="Domazet-Loso T."/>
            <person name="Du Y."/>
            <person name="Sun X."/>
            <person name="Zhang S."/>
            <person name="Liu B."/>
            <person name="Cheng P."/>
            <person name="Jiang X."/>
            <person name="Li J."/>
            <person name="Fan D."/>
            <person name="Wang W."/>
            <person name="Fu W."/>
            <person name="Wang T."/>
            <person name="Wang B."/>
            <person name="Zhang J."/>
            <person name="Peng Z."/>
            <person name="Li Y."/>
            <person name="Li N."/>
            <person name="Wang J."/>
            <person name="Chen M."/>
            <person name="He Y."/>
            <person name="Tan F."/>
            <person name="Song X."/>
            <person name="Zheng Q."/>
            <person name="Huang R."/>
            <person name="Yang H."/>
            <person name="Du X."/>
            <person name="Chen L."/>
            <person name="Yang M."/>
            <person name="Gaffney P.M."/>
            <person name="Wang S."/>
            <person name="Luo L."/>
            <person name="She Z."/>
            <person name="Ming Y."/>
            <person name="Huang W."/>
            <person name="Zhang S."/>
            <person name="Huang B."/>
            <person name="Zhang Y."/>
            <person name="Qu T."/>
            <person name="Ni P."/>
            <person name="Miao G."/>
            <person name="Wang J."/>
            <person name="Wang Q."/>
            <person name="Steinberg C.E."/>
            <person name="Wang H."/>
            <person name="Li N."/>
            <person name="Qian L."/>
            <person name="Zhang G."/>
            <person name="Li Y."/>
            <person name="Yang H."/>
            <person name="Liu X."/>
            <person name="Wang J."/>
            <person name="Yin Y."/>
            <person name="Wang J."/>
        </authorList>
    </citation>
    <scope>NUCLEOTIDE SEQUENCE [LARGE SCALE GENOMIC DNA]</scope>
    <source>
        <strain evidence="1">05x7-T-G4-1.051#20</strain>
    </source>
</reference>
<proteinExistence type="predicted"/>
<dbReference type="InParanoid" id="K1QM64"/>
<name>K1QM64_MAGGI</name>
<protein>
    <submittedName>
        <fullName evidence="1">Uncharacterized protein</fullName>
    </submittedName>
</protein>
<sequence>MGQREITDIELNEGSMGVDEDVHYDINCIPVKKIGTYRTGSLVIDPNVVYYFRQCKCGRHQGCDQALEQFRTNGVPLPTDGVSVHRPGCSFERTITAHFEKDSVEGIQRKYYIYHHACTCRYTVKPKTAHHKRSDWDTELEEISAGVEEEEHDGTDCAPVKRTGRYRSVSDVVAFFRYCQCGKYSRQTCDNNLAQLNNGGINVPTDGVDIHRDSRCYYADPKPIRSKGKTVYVYSLHCVCKHASKTSFHKR</sequence>
<organism evidence="1">
    <name type="scientific">Magallana gigas</name>
    <name type="common">Pacific oyster</name>
    <name type="synonym">Crassostrea gigas</name>
    <dbReference type="NCBI Taxonomy" id="29159"/>
    <lineage>
        <taxon>Eukaryota</taxon>
        <taxon>Metazoa</taxon>
        <taxon>Spiralia</taxon>
        <taxon>Lophotrochozoa</taxon>
        <taxon>Mollusca</taxon>
        <taxon>Bivalvia</taxon>
        <taxon>Autobranchia</taxon>
        <taxon>Pteriomorphia</taxon>
        <taxon>Ostreida</taxon>
        <taxon>Ostreoidea</taxon>
        <taxon>Ostreidae</taxon>
        <taxon>Magallana</taxon>
    </lineage>
</organism>
<dbReference type="EMBL" id="JH815938">
    <property type="protein sequence ID" value="EKC32149.1"/>
    <property type="molecule type" value="Genomic_DNA"/>
</dbReference>
<dbReference type="AlphaFoldDB" id="K1QM64"/>
<evidence type="ECO:0000313" key="1">
    <source>
        <dbReference type="EMBL" id="EKC32149.1"/>
    </source>
</evidence>